<keyword evidence="3" id="KW-1185">Reference proteome</keyword>
<evidence type="ECO:0000313" key="2">
    <source>
        <dbReference type="EMBL" id="GMR58398.1"/>
    </source>
</evidence>
<feature type="chain" id="PRO_5042877366" evidence="1">
    <location>
        <begin position="19"/>
        <end position="100"/>
    </location>
</feature>
<feature type="non-terminal residue" evidence="2">
    <location>
        <position position="1"/>
    </location>
</feature>
<dbReference type="EMBL" id="BTRK01000006">
    <property type="protein sequence ID" value="GMR58398.1"/>
    <property type="molecule type" value="Genomic_DNA"/>
</dbReference>
<protein>
    <submittedName>
        <fullName evidence="2">Uncharacterized protein</fullName>
    </submittedName>
</protein>
<reference evidence="3" key="1">
    <citation type="submission" date="2022-10" db="EMBL/GenBank/DDBJ databases">
        <title>Genome assembly of Pristionchus species.</title>
        <authorList>
            <person name="Yoshida K."/>
            <person name="Sommer R.J."/>
        </authorList>
    </citation>
    <scope>NUCLEOTIDE SEQUENCE [LARGE SCALE GENOMIC DNA]</scope>
    <source>
        <strain evidence="3">RS5460</strain>
    </source>
</reference>
<gene>
    <name evidence="2" type="ORF">PMAYCL1PPCAC_28593</name>
</gene>
<feature type="non-terminal residue" evidence="2">
    <location>
        <position position="100"/>
    </location>
</feature>
<accession>A0AAN5D7U6</accession>
<evidence type="ECO:0000313" key="3">
    <source>
        <dbReference type="Proteomes" id="UP001328107"/>
    </source>
</evidence>
<dbReference type="AlphaFoldDB" id="A0AAN5D7U6"/>
<evidence type="ECO:0000256" key="1">
    <source>
        <dbReference type="SAM" id="SignalP"/>
    </source>
</evidence>
<sequence>AMSRFPLLLFLLSSVALGRSFNGLDDSPLTKEFLKAGLMHRSAEGLPTVTCLSRGLHQEPVLKECSVEARFDEVSAVCYTLWHKDGGMVQQGCLTKQDVS</sequence>
<organism evidence="2 3">
    <name type="scientific">Pristionchus mayeri</name>
    <dbReference type="NCBI Taxonomy" id="1317129"/>
    <lineage>
        <taxon>Eukaryota</taxon>
        <taxon>Metazoa</taxon>
        <taxon>Ecdysozoa</taxon>
        <taxon>Nematoda</taxon>
        <taxon>Chromadorea</taxon>
        <taxon>Rhabditida</taxon>
        <taxon>Rhabditina</taxon>
        <taxon>Diplogasteromorpha</taxon>
        <taxon>Diplogasteroidea</taxon>
        <taxon>Neodiplogasteridae</taxon>
        <taxon>Pristionchus</taxon>
    </lineage>
</organism>
<feature type="signal peptide" evidence="1">
    <location>
        <begin position="1"/>
        <end position="18"/>
    </location>
</feature>
<proteinExistence type="predicted"/>
<keyword evidence="1" id="KW-0732">Signal</keyword>
<name>A0AAN5D7U6_9BILA</name>
<dbReference type="Proteomes" id="UP001328107">
    <property type="component" value="Unassembled WGS sequence"/>
</dbReference>
<comment type="caution">
    <text evidence="2">The sequence shown here is derived from an EMBL/GenBank/DDBJ whole genome shotgun (WGS) entry which is preliminary data.</text>
</comment>